<comment type="caution">
    <text evidence="1">The sequence shown here is derived from an EMBL/GenBank/DDBJ whole genome shotgun (WGS) entry which is preliminary data.</text>
</comment>
<dbReference type="EMBL" id="JADNYJ010000033">
    <property type="protein sequence ID" value="KAF8902970.1"/>
    <property type="molecule type" value="Genomic_DNA"/>
</dbReference>
<dbReference type="AlphaFoldDB" id="A0A9P5NTA5"/>
<evidence type="ECO:0000313" key="2">
    <source>
        <dbReference type="Proteomes" id="UP000724874"/>
    </source>
</evidence>
<organism evidence="1 2">
    <name type="scientific">Gymnopilus junonius</name>
    <name type="common">Spectacular rustgill mushroom</name>
    <name type="synonym">Gymnopilus spectabilis subsp. junonius</name>
    <dbReference type="NCBI Taxonomy" id="109634"/>
    <lineage>
        <taxon>Eukaryota</taxon>
        <taxon>Fungi</taxon>
        <taxon>Dikarya</taxon>
        <taxon>Basidiomycota</taxon>
        <taxon>Agaricomycotina</taxon>
        <taxon>Agaricomycetes</taxon>
        <taxon>Agaricomycetidae</taxon>
        <taxon>Agaricales</taxon>
        <taxon>Agaricineae</taxon>
        <taxon>Hymenogastraceae</taxon>
        <taxon>Gymnopilus</taxon>
    </lineage>
</organism>
<reference evidence="1" key="1">
    <citation type="submission" date="2020-11" db="EMBL/GenBank/DDBJ databases">
        <authorList>
            <consortium name="DOE Joint Genome Institute"/>
            <person name="Ahrendt S."/>
            <person name="Riley R."/>
            <person name="Andreopoulos W."/>
            <person name="LaButti K."/>
            <person name="Pangilinan J."/>
            <person name="Ruiz-duenas F.J."/>
            <person name="Barrasa J.M."/>
            <person name="Sanchez-Garcia M."/>
            <person name="Camarero S."/>
            <person name="Miyauchi S."/>
            <person name="Serrano A."/>
            <person name="Linde D."/>
            <person name="Babiker R."/>
            <person name="Drula E."/>
            <person name="Ayuso-Fernandez I."/>
            <person name="Pacheco R."/>
            <person name="Padilla G."/>
            <person name="Ferreira P."/>
            <person name="Barriuso J."/>
            <person name="Kellner H."/>
            <person name="Castanera R."/>
            <person name="Alfaro M."/>
            <person name="Ramirez L."/>
            <person name="Pisabarro A.G."/>
            <person name="Kuo A."/>
            <person name="Tritt A."/>
            <person name="Lipzen A."/>
            <person name="He G."/>
            <person name="Yan M."/>
            <person name="Ng V."/>
            <person name="Cullen D."/>
            <person name="Martin F."/>
            <person name="Rosso M.-N."/>
            <person name="Henrissat B."/>
            <person name="Hibbett D."/>
            <person name="Martinez A.T."/>
            <person name="Grigoriev I.V."/>
        </authorList>
    </citation>
    <scope>NUCLEOTIDE SEQUENCE</scope>
    <source>
        <strain evidence="1">AH 44721</strain>
    </source>
</reference>
<dbReference type="OrthoDB" id="3269456at2759"/>
<accession>A0A9P5NTA5</accession>
<dbReference type="Proteomes" id="UP000724874">
    <property type="component" value="Unassembled WGS sequence"/>
</dbReference>
<name>A0A9P5NTA5_GYMJU</name>
<protein>
    <submittedName>
        <fullName evidence="1">Uncharacterized protein</fullName>
    </submittedName>
</protein>
<sequence length="219" mass="25043">MDRTYDMDAAADALEEIASKRIDNPFSKLHLAEITNAENWAHMYEPEHVGVPKAWRLIKQVAHMQNNARAPREEVVLMVQGIIAKKDLPPFEDKISPSSTHTQHLRQSITLIGSQTPTFMRALDNVGKIHALFSHLVGHKNLQACHIIAMHHQEQALEMLNRYFTPRKQAQEVEEFTLGHDIDPKDILKKATRNRLVHIEDNIVQYYEMVKTKGSGDAK</sequence>
<proteinExistence type="predicted"/>
<keyword evidence="2" id="KW-1185">Reference proteome</keyword>
<gene>
    <name evidence="1" type="ORF">CPB84DRAFT_1846097</name>
</gene>
<evidence type="ECO:0000313" key="1">
    <source>
        <dbReference type="EMBL" id="KAF8902970.1"/>
    </source>
</evidence>